<evidence type="ECO:0000256" key="2">
    <source>
        <dbReference type="ARBA" id="ARBA00022679"/>
    </source>
</evidence>
<keyword evidence="1" id="KW-0328">Glycosyltransferase</keyword>
<keyword evidence="3" id="KW-0472">Membrane</keyword>
<keyword evidence="3" id="KW-1133">Transmembrane helix</keyword>
<dbReference type="PANTHER" id="PTHR12526:SF629">
    <property type="entry name" value="TEICHURONIC ACID BIOSYNTHESIS GLYCOSYLTRANSFERASE TUAH-RELATED"/>
    <property type="match status" value="1"/>
</dbReference>
<accession>A0A5S3N2Q9</accession>
<gene>
    <name evidence="5" type="ORF">FDT66_10430</name>
</gene>
<proteinExistence type="predicted"/>
<evidence type="ECO:0000313" key="6">
    <source>
        <dbReference type="Proteomes" id="UP000307140"/>
    </source>
</evidence>
<dbReference type="GO" id="GO:0016757">
    <property type="term" value="F:glycosyltransferase activity"/>
    <property type="evidence" value="ECO:0007669"/>
    <property type="project" value="UniProtKB-KW"/>
</dbReference>
<dbReference type="Pfam" id="PF00534">
    <property type="entry name" value="Glycos_transf_1"/>
    <property type="match status" value="1"/>
</dbReference>
<dbReference type="SUPFAM" id="SSF53756">
    <property type="entry name" value="UDP-Glycosyltransferase/glycogen phosphorylase"/>
    <property type="match status" value="1"/>
</dbReference>
<sequence>MYNQLKRIIVSVTNDLTTDQRVEKVCNSLKGYGYEILLIGRFLKNSEPIDRNYATKRFKLIFNTGFLFYAEFNLKLFFFLLFTKKDILLANDVDTLLPNYLISKFQNKKLVFDSHELFSEIPELVKRPRVKKIWLAIENKIIPKLKNNYTVCDSIANYYQKKYNTTFETILNLPRKKNIKKGVLNFETHQRKIILYQGAVNIGRGLELMIETMNYLNNHMLIIIGNGDIFNTLKTTVSQKKLNPKIIFLDKIIPEKLHKITPLADLGFSLEEDLGLNYRYALPNKIFDYIQAEVPVIASNLPEMKKVITAYHVGEIIEKREPKALANQIEKILEKDFSTQLKKAKKDLIWQSQEDKLLAIFKNTL</sequence>
<organism evidence="5 6">
    <name type="scientific">Polaribacter aestuariivivens</name>
    <dbReference type="NCBI Taxonomy" id="2304626"/>
    <lineage>
        <taxon>Bacteria</taxon>
        <taxon>Pseudomonadati</taxon>
        <taxon>Bacteroidota</taxon>
        <taxon>Flavobacteriia</taxon>
        <taxon>Flavobacteriales</taxon>
        <taxon>Flavobacteriaceae</taxon>
    </lineage>
</organism>
<dbReference type="EMBL" id="VANR01000005">
    <property type="protein sequence ID" value="TMM29530.1"/>
    <property type="molecule type" value="Genomic_DNA"/>
</dbReference>
<dbReference type="Proteomes" id="UP000307140">
    <property type="component" value="Unassembled WGS sequence"/>
</dbReference>
<name>A0A5S3N2Q9_9FLAO</name>
<evidence type="ECO:0000259" key="4">
    <source>
        <dbReference type="Pfam" id="PF00534"/>
    </source>
</evidence>
<dbReference type="PANTHER" id="PTHR12526">
    <property type="entry name" value="GLYCOSYLTRANSFERASE"/>
    <property type="match status" value="1"/>
</dbReference>
<evidence type="ECO:0000313" key="5">
    <source>
        <dbReference type="EMBL" id="TMM29530.1"/>
    </source>
</evidence>
<comment type="caution">
    <text evidence="5">The sequence shown here is derived from an EMBL/GenBank/DDBJ whole genome shotgun (WGS) entry which is preliminary data.</text>
</comment>
<dbReference type="OrthoDB" id="9813214at2"/>
<evidence type="ECO:0000256" key="3">
    <source>
        <dbReference type="SAM" id="Phobius"/>
    </source>
</evidence>
<evidence type="ECO:0000256" key="1">
    <source>
        <dbReference type="ARBA" id="ARBA00022676"/>
    </source>
</evidence>
<keyword evidence="6" id="KW-1185">Reference proteome</keyword>
<feature type="domain" description="Glycosyl transferase family 1" evidence="4">
    <location>
        <begin position="189"/>
        <end position="343"/>
    </location>
</feature>
<dbReference type="InterPro" id="IPR001296">
    <property type="entry name" value="Glyco_trans_1"/>
</dbReference>
<reference evidence="5 6" key="1">
    <citation type="submission" date="2019-05" db="EMBL/GenBank/DDBJ databases">
        <title>Polaribacter aestuariivivens sp. nov., isolated from a tidal flat.</title>
        <authorList>
            <person name="Yoon J.-H."/>
        </authorList>
    </citation>
    <scope>NUCLEOTIDE SEQUENCE [LARGE SCALE GENOMIC DNA]</scope>
    <source>
        <strain evidence="5 6">DBTF-3</strain>
    </source>
</reference>
<keyword evidence="2 5" id="KW-0808">Transferase</keyword>
<feature type="transmembrane region" description="Helical" evidence="3">
    <location>
        <begin position="60"/>
        <end position="82"/>
    </location>
</feature>
<dbReference type="AlphaFoldDB" id="A0A5S3N2Q9"/>
<dbReference type="Gene3D" id="3.40.50.2000">
    <property type="entry name" value="Glycogen Phosphorylase B"/>
    <property type="match status" value="2"/>
</dbReference>
<keyword evidence="3" id="KW-0812">Transmembrane</keyword>
<protein>
    <submittedName>
        <fullName evidence="5">Glycosyltransferase family 4 protein</fullName>
    </submittedName>
</protein>